<dbReference type="SUPFAM" id="SSF109854">
    <property type="entry name" value="DinB/YfiT-like putative metalloenzymes"/>
    <property type="match status" value="1"/>
</dbReference>
<protein>
    <recommendedName>
        <fullName evidence="1">DinB-like domain-containing protein</fullName>
    </recommendedName>
</protein>
<dbReference type="STRING" id="37752.IW18_01560"/>
<gene>
    <name evidence="3" type="ORF">B0A73_16460</name>
    <name evidence="2" type="ORF">IW18_01560</name>
</gene>
<dbReference type="EMBL" id="JPRK01000002">
    <property type="protein sequence ID" value="KIO54716.1"/>
    <property type="molecule type" value="Genomic_DNA"/>
</dbReference>
<feature type="domain" description="DinB-like" evidence="1">
    <location>
        <begin position="9"/>
        <end position="159"/>
    </location>
</feature>
<dbReference type="AlphaFoldDB" id="A0A0D0F4V6"/>
<dbReference type="EMBL" id="MUGX01000023">
    <property type="protein sequence ID" value="OXA85604.1"/>
    <property type="molecule type" value="Genomic_DNA"/>
</dbReference>
<dbReference type="RefSeq" id="WP_041515801.1">
    <property type="nucleotide sequence ID" value="NZ_JPRK01000002.1"/>
</dbReference>
<evidence type="ECO:0000313" key="2">
    <source>
        <dbReference type="EMBL" id="KIO54716.1"/>
    </source>
</evidence>
<comment type="caution">
    <text evidence="2">The sequence shown here is derived from an EMBL/GenBank/DDBJ whole genome shotgun (WGS) entry which is preliminary data.</text>
</comment>
<name>A0A0D0F4V6_9FLAO</name>
<dbReference type="Proteomes" id="UP000032061">
    <property type="component" value="Unassembled WGS sequence"/>
</dbReference>
<proteinExistence type="predicted"/>
<evidence type="ECO:0000313" key="5">
    <source>
        <dbReference type="Proteomes" id="UP000198302"/>
    </source>
</evidence>
<evidence type="ECO:0000313" key="3">
    <source>
        <dbReference type="EMBL" id="OXA85604.1"/>
    </source>
</evidence>
<keyword evidence="5" id="KW-1185">Reference proteome</keyword>
<dbReference type="InterPro" id="IPR034660">
    <property type="entry name" value="DinB/YfiT-like"/>
</dbReference>
<dbReference type="Proteomes" id="UP000198302">
    <property type="component" value="Unassembled WGS sequence"/>
</dbReference>
<dbReference type="Gene3D" id="1.20.120.450">
    <property type="entry name" value="dinb family like domain"/>
    <property type="match status" value="1"/>
</dbReference>
<evidence type="ECO:0000259" key="1">
    <source>
        <dbReference type="Pfam" id="PF12867"/>
    </source>
</evidence>
<dbReference type="OrthoDB" id="679284at2"/>
<reference evidence="2 4" key="1">
    <citation type="submission" date="2015-01" db="EMBL/GenBank/DDBJ databases">
        <title>Genome of Flavobacterium hibernum DSM 12611.</title>
        <authorList>
            <person name="Stropko S.J."/>
            <person name="Pipes S.E."/>
            <person name="Newman J.D."/>
        </authorList>
    </citation>
    <scope>NUCLEOTIDE SEQUENCE [LARGE SCALE GENOMIC DNA]</scope>
    <source>
        <strain evidence="2 4">DSM 12611</strain>
    </source>
</reference>
<dbReference type="InterPro" id="IPR024775">
    <property type="entry name" value="DinB-like"/>
</dbReference>
<evidence type="ECO:0000313" key="4">
    <source>
        <dbReference type="Proteomes" id="UP000032061"/>
    </source>
</evidence>
<sequence>MKTAVKENIEETFKKLNETISSFSEEEFNIIPYKDSWTGGQTTQHIILASSGFPELFAGNTQKTIRKYDEHVKELEELFLNFDIKMNAPDFLKPAITNYNKDSLNLALAKIESDLLKAAETQDLTLTCLDFEVPGFEKFTIYEWINFALVHTQRHTHQLNSIFRRLTQV</sequence>
<reference evidence="3 5" key="2">
    <citation type="submission" date="2016-11" db="EMBL/GenBank/DDBJ databases">
        <title>Whole genomes of Flavobacteriaceae.</title>
        <authorList>
            <person name="Stine C."/>
            <person name="Li C."/>
            <person name="Tadesse D."/>
        </authorList>
    </citation>
    <scope>NUCLEOTIDE SEQUENCE [LARGE SCALE GENOMIC DNA]</scope>
    <source>
        <strain evidence="3 5">ATCC 51468</strain>
    </source>
</reference>
<organism evidence="2 4">
    <name type="scientific">Flavobacterium hibernum</name>
    <dbReference type="NCBI Taxonomy" id="37752"/>
    <lineage>
        <taxon>Bacteria</taxon>
        <taxon>Pseudomonadati</taxon>
        <taxon>Bacteroidota</taxon>
        <taxon>Flavobacteriia</taxon>
        <taxon>Flavobacteriales</taxon>
        <taxon>Flavobacteriaceae</taxon>
        <taxon>Flavobacterium</taxon>
    </lineage>
</organism>
<accession>A0A0D0F4V6</accession>
<dbReference type="Pfam" id="PF12867">
    <property type="entry name" value="DinB_2"/>
    <property type="match status" value="1"/>
</dbReference>